<protein>
    <submittedName>
        <fullName evidence="2">Uncharacterized protein</fullName>
    </submittedName>
</protein>
<dbReference type="AlphaFoldDB" id="A0A843TK20"/>
<feature type="compositionally biased region" description="Gly residues" evidence="1">
    <location>
        <begin position="13"/>
        <end position="24"/>
    </location>
</feature>
<keyword evidence="3" id="KW-1185">Reference proteome</keyword>
<evidence type="ECO:0000256" key="1">
    <source>
        <dbReference type="SAM" id="MobiDB-lite"/>
    </source>
</evidence>
<comment type="caution">
    <text evidence="2">The sequence shown here is derived from an EMBL/GenBank/DDBJ whole genome shotgun (WGS) entry which is preliminary data.</text>
</comment>
<gene>
    <name evidence="2" type="ORF">Taro_002108</name>
</gene>
<organism evidence="2 3">
    <name type="scientific">Colocasia esculenta</name>
    <name type="common">Wild taro</name>
    <name type="synonym">Arum esculentum</name>
    <dbReference type="NCBI Taxonomy" id="4460"/>
    <lineage>
        <taxon>Eukaryota</taxon>
        <taxon>Viridiplantae</taxon>
        <taxon>Streptophyta</taxon>
        <taxon>Embryophyta</taxon>
        <taxon>Tracheophyta</taxon>
        <taxon>Spermatophyta</taxon>
        <taxon>Magnoliopsida</taxon>
        <taxon>Liliopsida</taxon>
        <taxon>Araceae</taxon>
        <taxon>Aroideae</taxon>
        <taxon>Colocasieae</taxon>
        <taxon>Colocasia</taxon>
    </lineage>
</organism>
<name>A0A843TK20_COLES</name>
<reference evidence="2" key="1">
    <citation type="submission" date="2017-07" db="EMBL/GenBank/DDBJ databases">
        <title>Taro Niue Genome Assembly and Annotation.</title>
        <authorList>
            <person name="Atibalentja N."/>
            <person name="Keating K."/>
            <person name="Fields C.J."/>
        </authorList>
    </citation>
    <scope>NUCLEOTIDE SEQUENCE</scope>
    <source>
        <strain evidence="2">Niue_2</strain>
        <tissue evidence="2">Leaf</tissue>
    </source>
</reference>
<dbReference type="EMBL" id="NMUH01000048">
    <property type="protein sequence ID" value="MQL69833.1"/>
    <property type="molecule type" value="Genomic_DNA"/>
</dbReference>
<feature type="compositionally biased region" description="Basic residues" evidence="1">
    <location>
        <begin position="25"/>
        <end position="47"/>
    </location>
</feature>
<sequence length="191" mass="21314">MGVYPPIYRISGGHTGGGTLPGGGLRRHGRRGRARVSRPMANRRRCPRERANWRRGPPVRALTGSPLGWWRGGRRSGGPDRRPSWLAEGGADRRPLLPWPFPRGFLGVCWFVMALAAHTHTHARMYLTCIRRAFLPVSRVFDPIFGGRVHFTFLDPSESYAIFSASPDINFRLSGVCISVVDGTFERHTPG</sequence>
<evidence type="ECO:0000313" key="3">
    <source>
        <dbReference type="Proteomes" id="UP000652761"/>
    </source>
</evidence>
<accession>A0A843TK20</accession>
<evidence type="ECO:0000313" key="2">
    <source>
        <dbReference type="EMBL" id="MQL69833.1"/>
    </source>
</evidence>
<dbReference type="Proteomes" id="UP000652761">
    <property type="component" value="Unassembled WGS sequence"/>
</dbReference>
<proteinExistence type="predicted"/>
<feature type="region of interest" description="Disordered" evidence="1">
    <location>
        <begin position="11"/>
        <end position="47"/>
    </location>
</feature>